<dbReference type="Gene3D" id="1.25.40.10">
    <property type="entry name" value="Tetratricopeptide repeat domain"/>
    <property type="match status" value="1"/>
</dbReference>
<dbReference type="InterPro" id="IPR011990">
    <property type="entry name" value="TPR-like_helical_dom_sf"/>
</dbReference>
<accession>A0AA37NQZ1</accession>
<proteinExistence type="predicted"/>
<name>A0AA37NQZ1_BACUN</name>
<keyword evidence="1" id="KW-0732">Signal</keyword>
<evidence type="ECO:0000256" key="1">
    <source>
        <dbReference type="SAM" id="SignalP"/>
    </source>
</evidence>
<dbReference type="SUPFAM" id="SSF103088">
    <property type="entry name" value="OmpA-like"/>
    <property type="match status" value="1"/>
</dbReference>
<comment type="caution">
    <text evidence="2">The sequence shown here is derived from an EMBL/GenBank/DDBJ whole genome shotgun (WGS) entry which is preliminary data.</text>
</comment>
<reference evidence="2" key="1">
    <citation type="submission" date="2022-01" db="EMBL/GenBank/DDBJ databases">
        <title>Novel bile acid biosynthetic pathways are enriched in the microbiome of centenarians.</title>
        <authorList>
            <person name="Sato Y."/>
            <person name="Atarashi K."/>
            <person name="Plichta R.D."/>
            <person name="Arai Y."/>
            <person name="Sasajima S."/>
            <person name="Kearney M.S."/>
            <person name="Suda W."/>
            <person name="Takeshita K."/>
            <person name="Sasaki T."/>
            <person name="Okamoto S."/>
            <person name="Skelly N.A."/>
            <person name="Okamura Y."/>
            <person name="Vlamakis H."/>
            <person name="Li Y."/>
            <person name="Tanoue T."/>
            <person name="Takei H."/>
            <person name="Nittono H."/>
            <person name="Narushima S."/>
            <person name="Irie J."/>
            <person name="Itoh H."/>
            <person name="Moriya K."/>
            <person name="Sugiura Y."/>
            <person name="Suematsu M."/>
            <person name="Moritoki N."/>
            <person name="Shibata S."/>
            <person name="Littman R.D."/>
            <person name="Fischbach A.M."/>
            <person name="Uwamino Y."/>
            <person name="Inoue T."/>
            <person name="Honda A."/>
            <person name="Hattori M."/>
            <person name="Murai T."/>
            <person name="Xavier J.R."/>
            <person name="Hirose N."/>
            <person name="Honda K."/>
        </authorList>
    </citation>
    <scope>NUCLEOTIDE SEQUENCE</scope>
    <source>
        <strain evidence="2">CE91-St12</strain>
    </source>
</reference>
<gene>
    <name evidence="2" type="ORF">CE91St12_17900</name>
</gene>
<dbReference type="EMBL" id="BQNL01000001">
    <property type="protein sequence ID" value="GKH13580.1"/>
    <property type="molecule type" value="Genomic_DNA"/>
</dbReference>
<dbReference type="RefSeq" id="WP_244074474.1">
    <property type="nucleotide sequence ID" value="NZ_BQNL01000001.1"/>
</dbReference>
<dbReference type="SUPFAM" id="SSF48452">
    <property type="entry name" value="TPR-like"/>
    <property type="match status" value="1"/>
</dbReference>
<evidence type="ECO:0000313" key="2">
    <source>
        <dbReference type="EMBL" id="GKH13580.1"/>
    </source>
</evidence>
<evidence type="ECO:0000313" key="3">
    <source>
        <dbReference type="Proteomes" id="UP001055048"/>
    </source>
</evidence>
<feature type="signal peptide" evidence="1">
    <location>
        <begin position="1"/>
        <end position="19"/>
    </location>
</feature>
<dbReference type="Gene3D" id="3.30.1330.60">
    <property type="entry name" value="OmpA-like domain"/>
    <property type="match status" value="1"/>
</dbReference>
<organism evidence="2 3">
    <name type="scientific">Bacteroides uniformis</name>
    <dbReference type="NCBI Taxonomy" id="820"/>
    <lineage>
        <taxon>Bacteria</taxon>
        <taxon>Pseudomonadati</taxon>
        <taxon>Bacteroidota</taxon>
        <taxon>Bacteroidia</taxon>
        <taxon>Bacteroidales</taxon>
        <taxon>Bacteroidaceae</taxon>
        <taxon>Bacteroides</taxon>
    </lineage>
</organism>
<protein>
    <recommendedName>
        <fullName evidence="4">DUF3868 domain-containing protein</fullName>
    </recommendedName>
</protein>
<sequence length="590" mass="65955">MKRNISYITLFSASLGLLAGCVSGRQAGKGISVTPVPYVLAPDSANRVRMDLCFHVPEDYLSKRSRLVITPQLVVEDTVRDEYLPLVVDAPIYGKKKERMEKLSGYTDPYAGRAQQAGKASRPLELPYNETVQLPEGTDNARIVAVVSTDGCGECTGVDTIEVAAVSNPVTLMPEVREALVLNWIEPEFVIRPKVMEGKGVANLQFAINRHGIDLAMGNNRAELENIVNTLAPVLNDSLATVNSLDIYGMASADGSLAFNTALARNRAESARKWLVNRLAIRPEVQRLMSVGSRPEGWQPVLDAMTADGNPDSVAVKAILEKYADGNDDVQERHIRRLPCWNQVKTKYLQKDRKVEYVYTYTIRSFTSDAELLEMYGKRPDAFNEDELLRVAALAGTHDRKKEVYTTILKYFPQSHVAANNLAVLYLREGNEGKALETLDNLKEHSVETLNTLAASYVYKADYERAVELLQDVDLPEARYNLGLLKARQRKLREAYELLRPFGDLNSAISALSVNENGDAKRMLDVLDVHTPVAEYARSLVFARTKDAGSFYKHIGNACGDNKLRRRAATEPDFYPYREEEAFRKLTDKR</sequence>
<dbReference type="PROSITE" id="PS51257">
    <property type="entry name" value="PROKAR_LIPOPROTEIN"/>
    <property type="match status" value="1"/>
</dbReference>
<dbReference type="Proteomes" id="UP001055048">
    <property type="component" value="Unassembled WGS sequence"/>
</dbReference>
<evidence type="ECO:0008006" key="4">
    <source>
        <dbReference type="Google" id="ProtNLM"/>
    </source>
</evidence>
<dbReference type="InterPro" id="IPR036737">
    <property type="entry name" value="OmpA-like_sf"/>
</dbReference>
<feature type="chain" id="PRO_5041266895" description="DUF3868 domain-containing protein" evidence="1">
    <location>
        <begin position="20"/>
        <end position="590"/>
    </location>
</feature>
<dbReference type="AlphaFoldDB" id="A0AA37NQZ1"/>